<feature type="compositionally biased region" description="Low complexity" evidence="1">
    <location>
        <begin position="20"/>
        <end position="38"/>
    </location>
</feature>
<sequence>MQSLCGDGNGSLPSKRRQCSDGSYVLSSSSPSISSVMASPCGEAGGHTGYLTFARVKSLS</sequence>
<evidence type="ECO:0000313" key="2">
    <source>
        <dbReference type="EMBL" id="ACU19970.1"/>
    </source>
</evidence>
<organism evidence="2">
    <name type="scientific">Glycine max</name>
    <name type="common">Soybean</name>
    <name type="synonym">Glycine hispida</name>
    <dbReference type="NCBI Taxonomy" id="3847"/>
    <lineage>
        <taxon>Eukaryota</taxon>
        <taxon>Viridiplantae</taxon>
        <taxon>Streptophyta</taxon>
        <taxon>Embryophyta</taxon>
        <taxon>Tracheophyta</taxon>
        <taxon>Spermatophyta</taxon>
        <taxon>Magnoliopsida</taxon>
        <taxon>eudicotyledons</taxon>
        <taxon>Gunneridae</taxon>
        <taxon>Pentapetalae</taxon>
        <taxon>rosids</taxon>
        <taxon>fabids</taxon>
        <taxon>Fabales</taxon>
        <taxon>Fabaceae</taxon>
        <taxon>Papilionoideae</taxon>
        <taxon>50 kb inversion clade</taxon>
        <taxon>NPAAA clade</taxon>
        <taxon>indigoferoid/millettioid clade</taxon>
        <taxon>Phaseoleae</taxon>
        <taxon>Glycine</taxon>
        <taxon>Glycine subgen. Soja</taxon>
    </lineage>
</organism>
<protein>
    <submittedName>
        <fullName evidence="2">Uncharacterized protein</fullName>
    </submittedName>
</protein>
<dbReference type="ExpressionAtlas" id="C6TDR8">
    <property type="expression patterns" value="baseline and differential"/>
</dbReference>
<name>C6TDR8_SOYBN</name>
<evidence type="ECO:0000256" key="1">
    <source>
        <dbReference type="SAM" id="MobiDB-lite"/>
    </source>
</evidence>
<accession>C6TDR8</accession>
<proteinExistence type="evidence at transcript level"/>
<dbReference type="EMBL" id="BT095731">
    <property type="protein sequence ID" value="ACU19970.1"/>
    <property type="molecule type" value="mRNA"/>
</dbReference>
<dbReference type="AlphaFoldDB" id="C6TDR8"/>
<reference evidence="2" key="1">
    <citation type="submission" date="2009-08" db="EMBL/GenBank/DDBJ databases">
        <authorList>
            <person name="Cheung F."/>
            <person name="Xiao Y."/>
            <person name="Chan A."/>
            <person name="Moskal W."/>
            <person name="Town C.D."/>
        </authorList>
    </citation>
    <scope>NUCLEOTIDE SEQUENCE</scope>
</reference>
<feature type="region of interest" description="Disordered" evidence="1">
    <location>
        <begin position="1"/>
        <end position="38"/>
    </location>
</feature>